<dbReference type="Pfam" id="PF03781">
    <property type="entry name" value="FGE-sulfatase"/>
    <property type="match status" value="1"/>
</dbReference>
<accession>A0A381NCG8</accession>
<reference evidence="2" key="1">
    <citation type="submission" date="2018-05" db="EMBL/GenBank/DDBJ databases">
        <authorList>
            <person name="Lanie J.A."/>
            <person name="Ng W.-L."/>
            <person name="Kazmierczak K.M."/>
            <person name="Andrzejewski T.M."/>
            <person name="Davidsen T.M."/>
            <person name="Wayne K.J."/>
            <person name="Tettelin H."/>
            <person name="Glass J.I."/>
            <person name="Rusch D."/>
            <person name="Podicherti R."/>
            <person name="Tsui H.-C.T."/>
            <person name="Winkler M.E."/>
        </authorList>
    </citation>
    <scope>NUCLEOTIDE SEQUENCE</scope>
</reference>
<evidence type="ECO:0000313" key="2">
    <source>
        <dbReference type="EMBL" id="SUZ52197.1"/>
    </source>
</evidence>
<gene>
    <name evidence="2" type="ORF">METZ01_LOCUS5051</name>
</gene>
<dbReference type="InterPro" id="IPR042095">
    <property type="entry name" value="SUMF_sf"/>
</dbReference>
<dbReference type="InterPro" id="IPR016187">
    <property type="entry name" value="CTDL_fold"/>
</dbReference>
<dbReference type="AlphaFoldDB" id="A0A381NCG8"/>
<organism evidence="2">
    <name type="scientific">marine metagenome</name>
    <dbReference type="NCBI Taxonomy" id="408172"/>
    <lineage>
        <taxon>unclassified sequences</taxon>
        <taxon>metagenomes</taxon>
        <taxon>ecological metagenomes</taxon>
    </lineage>
</organism>
<protein>
    <recommendedName>
        <fullName evidence="1">Sulfatase-modifying factor enzyme-like domain-containing protein</fullName>
    </recommendedName>
</protein>
<feature type="domain" description="Sulfatase-modifying factor enzyme-like" evidence="1">
    <location>
        <begin position="36"/>
        <end position="265"/>
    </location>
</feature>
<dbReference type="InterPro" id="IPR005532">
    <property type="entry name" value="SUMF_dom"/>
</dbReference>
<dbReference type="InterPro" id="IPR051043">
    <property type="entry name" value="Sulfatase_Mod_Factor_Kinase"/>
</dbReference>
<dbReference type="GO" id="GO:0120147">
    <property type="term" value="F:formylglycine-generating oxidase activity"/>
    <property type="evidence" value="ECO:0007669"/>
    <property type="project" value="TreeGrafter"/>
</dbReference>
<evidence type="ECO:0000259" key="1">
    <source>
        <dbReference type="Pfam" id="PF03781"/>
    </source>
</evidence>
<dbReference type="PANTHER" id="PTHR23150">
    <property type="entry name" value="SULFATASE MODIFYING FACTOR 1, 2"/>
    <property type="match status" value="1"/>
</dbReference>
<dbReference type="PANTHER" id="PTHR23150:SF19">
    <property type="entry name" value="FORMYLGLYCINE-GENERATING ENZYME"/>
    <property type="match status" value="1"/>
</dbReference>
<dbReference type="SUPFAM" id="SSF56436">
    <property type="entry name" value="C-type lectin-like"/>
    <property type="match status" value="1"/>
</dbReference>
<name>A0A381NCG8_9ZZZZ</name>
<proteinExistence type="predicted"/>
<sequence>MLDRRFAVVLALVVWLAISVTVSPRSAVLQTSDLGWVRVPAGTFMMGCVDVDSSCLDNEGPSHEVTFLGSFDLMATEATVAQYAEFTRDTSHAPPPPPEFRQGGDHPVVLLSWDDAAAFCLWAGARLPTEAEWEYAARGGRAGLIYGARDELSRDWVNYGAEECCAGETGGGDAWVSTAPVRSFPPNDFGLYDMTGNVWEWVDGWLDDQYYEVSPSINPPGAAGGYSRIVRGGSWLNFPAALRTSVRLPFSQTGQTSNIGARCARDVGGRPL</sequence>
<dbReference type="EMBL" id="UINC01000261">
    <property type="protein sequence ID" value="SUZ52197.1"/>
    <property type="molecule type" value="Genomic_DNA"/>
</dbReference>
<dbReference type="Gene3D" id="3.90.1580.10">
    <property type="entry name" value="paralog of FGE (formylglycine-generating enzyme)"/>
    <property type="match status" value="1"/>
</dbReference>